<dbReference type="CDD" id="cd17535">
    <property type="entry name" value="REC_NarL-like"/>
    <property type="match status" value="1"/>
</dbReference>
<feature type="domain" description="Response regulatory" evidence="7">
    <location>
        <begin position="3"/>
        <end position="121"/>
    </location>
</feature>
<dbReference type="Pfam" id="PF00072">
    <property type="entry name" value="Response_reg"/>
    <property type="match status" value="1"/>
</dbReference>
<proteinExistence type="predicted"/>
<evidence type="ECO:0000313" key="9">
    <source>
        <dbReference type="Proteomes" id="UP001243364"/>
    </source>
</evidence>
<feature type="domain" description="HTH luxR-type" evidence="6">
    <location>
        <begin position="148"/>
        <end position="213"/>
    </location>
</feature>
<keyword evidence="3 8" id="KW-0238">DNA-binding</keyword>
<keyword evidence="4" id="KW-0804">Transcription</keyword>
<dbReference type="CDD" id="cd06170">
    <property type="entry name" value="LuxR_C_like"/>
    <property type="match status" value="1"/>
</dbReference>
<dbReference type="EMBL" id="JAUSYA010000001">
    <property type="protein sequence ID" value="MDQ0681417.1"/>
    <property type="molecule type" value="Genomic_DNA"/>
</dbReference>
<evidence type="ECO:0000256" key="3">
    <source>
        <dbReference type="ARBA" id="ARBA00023125"/>
    </source>
</evidence>
<gene>
    <name evidence="8" type="ORF">QFZ56_000380</name>
</gene>
<evidence type="ECO:0000256" key="5">
    <source>
        <dbReference type="PROSITE-ProRule" id="PRU00169"/>
    </source>
</evidence>
<dbReference type="SUPFAM" id="SSF52172">
    <property type="entry name" value="CheY-like"/>
    <property type="match status" value="1"/>
</dbReference>
<dbReference type="InterPro" id="IPR039420">
    <property type="entry name" value="WalR-like"/>
</dbReference>
<evidence type="ECO:0000256" key="4">
    <source>
        <dbReference type="ARBA" id="ARBA00023163"/>
    </source>
</evidence>
<reference evidence="8 9" key="1">
    <citation type="submission" date="2023-07" db="EMBL/GenBank/DDBJ databases">
        <title>Comparative genomics of wheat-associated soil bacteria to identify genetic determinants of phenazine resistance.</title>
        <authorList>
            <person name="Mouncey N."/>
        </authorList>
    </citation>
    <scope>NUCLEOTIDE SEQUENCE [LARGE SCALE GENOMIC DNA]</scope>
    <source>
        <strain evidence="8 9">W4I19-2</strain>
    </source>
</reference>
<evidence type="ECO:0000259" key="6">
    <source>
        <dbReference type="PROSITE" id="PS50043"/>
    </source>
</evidence>
<keyword evidence="1 5" id="KW-0597">Phosphoprotein</keyword>
<dbReference type="PANTHER" id="PTHR43214:SF24">
    <property type="entry name" value="TRANSCRIPTIONAL REGULATORY PROTEIN NARL-RELATED"/>
    <property type="match status" value="1"/>
</dbReference>
<dbReference type="PRINTS" id="PR00038">
    <property type="entry name" value="HTHLUXR"/>
</dbReference>
<dbReference type="InterPro" id="IPR016032">
    <property type="entry name" value="Sig_transdc_resp-reg_C-effctor"/>
</dbReference>
<dbReference type="GO" id="GO:0003677">
    <property type="term" value="F:DNA binding"/>
    <property type="evidence" value="ECO:0007669"/>
    <property type="project" value="UniProtKB-KW"/>
</dbReference>
<dbReference type="PROSITE" id="PS50043">
    <property type="entry name" value="HTH_LUXR_2"/>
    <property type="match status" value="1"/>
</dbReference>
<dbReference type="PROSITE" id="PS50110">
    <property type="entry name" value="RESPONSE_REGULATORY"/>
    <property type="match status" value="1"/>
</dbReference>
<dbReference type="Pfam" id="PF00196">
    <property type="entry name" value="GerE"/>
    <property type="match status" value="1"/>
</dbReference>
<dbReference type="SMART" id="SM00421">
    <property type="entry name" value="HTH_LUXR"/>
    <property type="match status" value="1"/>
</dbReference>
<dbReference type="Gene3D" id="3.40.50.2300">
    <property type="match status" value="1"/>
</dbReference>
<evidence type="ECO:0000256" key="1">
    <source>
        <dbReference type="ARBA" id="ARBA00022553"/>
    </source>
</evidence>
<dbReference type="SUPFAM" id="SSF46894">
    <property type="entry name" value="C-terminal effector domain of the bipartite response regulators"/>
    <property type="match status" value="1"/>
</dbReference>
<protein>
    <submittedName>
        <fullName evidence="8">DNA-binding NarL/FixJ family response regulator</fullName>
    </submittedName>
</protein>
<dbReference type="InterPro" id="IPR000792">
    <property type="entry name" value="Tscrpt_reg_LuxR_C"/>
</dbReference>
<dbReference type="SMART" id="SM00448">
    <property type="entry name" value="REC"/>
    <property type="match status" value="1"/>
</dbReference>
<dbReference type="Proteomes" id="UP001243364">
    <property type="component" value="Unassembled WGS sequence"/>
</dbReference>
<evidence type="ECO:0000259" key="7">
    <source>
        <dbReference type="PROSITE" id="PS50110"/>
    </source>
</evidence>
<comment type="caution">
    <text evidence="8">The sequence shown here is derived from an EMBL/GenBank/DDBJ whole genome shotgun (WGS) entry which is preliminary data.</text>
</comment>
<dbReference type="RefSeq" id="WP_307039439.1">
    <property type="nucleotide sequence ID" value="NZ_JAUSYA010000001.1"/>
</dbReference>
<accession>A0ABU0PSS5</accession>
<dbReference type="InterPro" id="IPR058245">
    <property type="entry name" value="NreC/VraR/RcsB-like_REC"/>
</dbReference>
<evidence type="ECO:0000256" key="2">
    <source>
        <dbReference type="ARBA" id="ARBA00023015"/>
    </source>
</evidence>
<dbReference type="InterPro" id="IPR011006">
    <property type="entry name" value="CheY-like_superfamily"/>
</dbReference>
<organism evidence="8 9">
    <name type="scientific">Streptomyces achromogenes</name>
    <dbReference type="NCBI Taxonomy" id="67255"/>
    <lineage>
        <taxon>Bacteria</taxon>
        <taxon>Bacillati</taxon>
        <taxon>Actinomycetota</taxon>
        <taxon>Actinomycetes</taxon>
        <taxon>Kitasatosporales</taxon>
        <taxon>Streptomycetaceae</taxon>
        <taxon>Streptomyces</taxon>
    </lineage>
</organism>
<sequence>MIRVLLVDDQPLIRSGFRALLDLEDDIEVVAEAADGREGLALVKEQLPDVALIDIQMPVMNGIEATRLIAADPTLADVHVVMLTNYGMDEYVFDALRAGAAGFLVKDILPEDFLHAVRVAARGDALLAPAITRKLIDRYVSQPPPGRTGSGLEALTSRERESVALAAHGLSNDEVADRLVISPATAKTHINRAMAKLHVRDRAQLVVLAYEAGLVTPRSS</sequence>
<dbReference type="InterPro" id="IPR001789">
    <property type="entry name" value="Sig_transdc_resp-reg_receiver"/>
</dbReference>
<keyword evidence="2" id="KW-0805">Transcription regulation</keyword>
<name>A0ABU0PSS5_STRAH</name>
<feature type="modified residue" description="4-aspartylphosphate" evidence="5">
    <location>
        <position position="54"/>
    </location>
</feature>
<dbReference type="PANTHER" id="PTHR43214">
    <property type="entry name" value="TWO-COMPONENT RESPONSE REGULATOR"/>
    <property type="match status" value="1"/>
</dbReference>
<keyword evidence="9" id="KW-1185">Reference proteome</keyword>
<evidence type="ECO:0000313" key="8">
    <source>
        <dbReference type="EMBL" id="MDQ0681417.1"/>
    </source>
</evidence>